<proteinExistence type="predicted"/>
<evidence type="ECO:0000313" key="1">
    <source>
        <dbReference type="EMBL" id="GEB61642.1"/>
    </source>
</evidence>
<dbReference type="EMBL" id="BJMN01000062">
    <property type="protein sequence ID" value="GEB61642.1"/>
    <property type="molecule type" value="Genomic_DNA"/>
</dbReference>
<gene>
    <name evidence="1" type="ORF">SGA01_72470</name>
</gene>
<name>A0A4Y3RVQ6_9ACTN</name>
<comment type="caution">
    <text evidence="1">The sequence shown here is derived from an EMBL/GenBank/DDBJ whole genome shotgun (WGS) entry which is preliminary data.</text>
</comment>
<reference evidence="1 2" key="1">
    <citation type="submission" date="2019-06" db="EMBL/GenBank/DDBJ databases">
        <title>Whole genome shotgun sequence of Streptomyces gardneri NBRC 12865.</title>
        <authorList>
            <person name="Hosoyama A."/>
            <person name="Uohara A."/>
            <person name="Ohji S."/>
            <person name="Ichikawa N."/>
        </authorList>
    </citation>
    <scope>NUCLEOTIDE SEQUENCE [LARGE SCALE GENOMIC DNA]</scope>
    <source>
        <strain evidence="1 2">NBRC 12865</strain>
    </source>
</reference>
<organism evidence="1 2">
    <name type="scientific">Streptomyces gardneri</name>
    <dbReference type="NCBI Taxonomy" id="66892"/>
    <lineage>
        <taxon>Bacteria</taxon>
        <taxon>Bacillati</taxon>
        <taxon>Actinomycetota</taxon>
        <taxon>Actinomycetes</taxon>
        <taxon>Kitasatosporales</taxon>
        <taxon>Streptomycetaceae</taxon>
        <taxon>Streptomyces</taxon>
    </lineage>
</organism>
<evidence type="ECO:0000313" key="2">
    <source>
        <dbReference type="Proteomes" id="UP000315226"/>
    </source>
</evidence>
<protein>
    <submittedName>
        <fullName evidence="1">Uncharacterized protein</fullName>
    </submittedName>
</protein>
<sequence>MHCRGGQAGGLAQVGVAHAPVLDEQLDDLTIQLLHAVTLVRRGRRGTTGGSPYRPLWAVTGHLRRACDEHHRFALGPGSRLTVMRSSAWEVLAVVEAVTDPADAPEGEILHAGSC</sequence>
<accession>A0A4Y3RVQ6</accession>
<keyword evidence="2" id="KW-1185">Reference proteome</keyword>
<dbReference type="Proteomes" id="UP000315226">
    <property type="component" value="Unassembled WGS sequence"/>
</dbReference>
<dbReference type="AlphaFoldDB" id="A0A4Y3RVQ6"/>